<dbReference type="PROSITE" id="PS52004">
    <property type="entry name" value="KS3_2"/>
    <property type="match status" value="1"/>
</dbReference>
<dbReference type="Pfam" id="PF02801">
    <property type="entry name" value="Ketoacyl-synt_C"/>
    <property type="match status" value="1"/>
</dbReference>
<evidence type="ECO:0000313" key="5">
    <source>
        <dbReference type="EMBL" id="AUX43361.1"/>
    </source>
</evidence>
<evidence type="ECO:0000256" key="1">
    <source>
        <dbReference type="ARBA" id="ARBA00008467"/>
    </source>
</evidence>
<proteinExistence type="inferred from homology"/>
<dbReference type="InterPro" id="IPR016039">
    <property type="entry name" value="Thiolase-like"/>
</dbReference>
<gene>
    <name evidence="5" type="primary">fabH</name>
    <name evidence="5" type="ORF">SOCE26_048090</name>
</gene>
<evidence type="ECO:0000313" key="6">
    <source>
        <dbReference type="Proteomes" id="UP000238348"/>
    </source>
</evidence>
<dbReference type="AlphaFoldDB" id="A0A2L0EVN0"/>
<accession>A0A2L0EVN0</accession>
<dbReference type="Gene3D" id="3.40.47.10">
    <property type="match status" value="1"/>
</dbReference>
<dbReference type="SUPFAM" id="SSF53901">
    <property type="entry name" value="Thiolase-like"/>
    <property type="match status" value="2"/>
</dbReference>
<dbReference type="Proteomes" id="UP000238348">
    <property type="component" value="Chromosome"/>
</dbReference>
<dbReference type="GO" id="GO:0004315">
    <property type="term" value="F:3-oxoacyl-[acyl-carrier-protein] synthase activity"/>
    <property type="evidence" value="ECO:0007669"/>
    <property type="project" value="TreeGrafter"/>
</dbReference>
<dbReference type="InterPro" id="IPR020841">
    <property type="entry name" value="PKS_Beta-ketoAc_synthase_dom"/>
</dbReference>
<feature type="domain" description="Ketosynthase family 3 (KS3)" evidence="4">
    <location>
        <begin position="4"/>
        <end position="407"/>
    </location>
</feature>
<keyword evidence="2 3" id="KW-0808">Transferase</keyword>
<name>A0A2L0EVN0_SORCE</name>
<dbReference type="Pfam" id="PF00109">
    <property type="entry name" value="ketoacyl-synt"/>
    <property type="match status" value="1"/>
</dbReference>
<dbReference type="RefSeq" id="WP_104982048.1">
    <property type="nucleotide sequence ID" value="NZ_CP012673.1"/>
</dbReference>
<dbReference type="OrthoDB" id="9816204at2"/>
<sequence>MTARHPVVVTGIGLVSPLGDHVDTFGDALLAGKSGVSKITLFDASTLPTRIAGQAPLPAEVPLGDRKIAFALAAARSAVEASGLPLGGGAPRADAGVSMGVGLELFNMDHLAAARRPGFALPEGLAARLGFMQTPAEICVHAISHRFGLAAPPLVHVSACAAGTDAVGAAYRLVATGRRRVVLAGGTDSMINPLGVAGFCALQATSLRNDRPEIASRPFDRTRDGFVMGEGAAVLVLERLEDARARGARVLAEVAGYGSSFDAYKISDPHPEGRGAFLAMSRALADAGIGPDEVDAINAHGTGTPKNDPAETLAIKRLLGERARRVPVSATKSMIGHLISASGAVEAAAAIVCMLRGAVHPTINLHEPDPECDLDYVPNEARVYRQRHVLSSSYGFGGHNASIVLRHPEAIGA</sequence>
<dbReference type="NCBIfam" id="NF005589">
    <property type="entry name" value="PRK07314.1"/>
    <property type="match status" value="1"/>
</dbReference>
<dbReference type="InterPro" id="IPR014031">
    <property type="entry name" value="Ketoacyl_synth_C"/>
</dbReference>
<organism evidence="5 6">
    <name type="scientific">Sorangium cellulosum</name>
    <name type="common">Polyangium cellulosum</name>
    <dbReference type="NCBI Taxonomy" id="56"/>
    <lineage>
        <taxon>Bacteria</taxon>
        <taxon>Pseudomonadati</taxon>
        <taxon>Myxococcota</taxon>
        <taxon>Polyangia</taxon>
        <taxon>Polyangiales</taxon>
        <taxon>Polyangiaceae</taxon>
        <taxon>Sorangium</taxon>
    </lineage>
</organism>
<comment type="similarity">
    <text evidence="1 3">Belongs to the thiolase-like superfamily. Beta-ketoacyl-ACP synthases family.</text>
</comment>
<evidence type="ECO:0000256" key="3">
    <source>
        <dbReference type="RuleBase" id="RU003694"/>
    </source>
</evidence>
<dbReference type="GO" id="GO:0006633">
    <property type="term" value="P:fatty acid biosynthetic process"/>
    <property type="evidence" value="ECO:0007669"/>
    <property type="project" value="TreeGrafter"/>
</dbReference>
<dbReference type="InterPro" id="IPR000794">
    <property type="entry name" value="Beta-ketoacyl_synthase"/>
</dbReference>
<dbReference type="CDD" id="cd00834">
    <property type="entry name" value="KAS_I_II"/>
    <property type="match status" value="1"/>
</dbReference>
<evidence type="ECO:0000259" key="4">
    <source>
        <dbReference type="PROSITE" id="PS52004"/>
    </source>
</evidence>
<dbReference type="EMBL" id="CP012673">
    <property type="protein sequence ID" value="AUX43361.1"/>
    <property type="molecule type" value="Genomic_DNA"/>
</dbReference>
<reference evidence="5 6" key="1">
    <citation type="submission" date="2015-09" db="EMBL/GenBank/DDBJ databases">
        <title>Sorangium comparison.</title>
        <authorList>
            <person name="Zaburannyi N."/>
            <person name="Bunk B."/>
            <person name="Overmann J."/>
            <person name="Mueller R."/>
        </authorList>
    </citation>
    <scope>NUCLEOTIDE SEQUENCE [LARGE SCALE GENOMIC DNA]</scope>
    <source>
        <strain evidence="5 6">So ce26</strain>
    </source>
</reference>
<protein>
    <submittedName>
        <fullName evidence="5">3-oxoacyl-ACP synthase</fullName>
    </submittedName>
</protein>
<evidence type="ECO:0000256" key="2">
    <source>
        <dbReference type="ARBA" id="ARBA00022679"/>
    </source>
</evidence>
<dbReference type="PANTHER" id="PTHR11712">
    <property type="entry name" value="POLYKETIDE SYNTHASE-RELATED"/>
    <property type="match status" value="1"/>
</dbReference>
<dbReference type="InterPro" id="IPR014030">
    <property type="entry name" value="Ketoacyl_synth_N"/>
</dbReference>
<dbReference type="SMART" id="SM00825">
    <property type="entry name" value="PKS_KS"/>
    <property type="match status" value="1"/>
</dbReference>
<dbReference type="PANTHER" id="PTHR11712:SF336">
    <property type="entry name" value="3-OXOACYL-[ACYL-CARRIER-PROTEIN] SYNTHASE, MITOCHONDRIAL"/>
    <property type="match status" value="1"/>
</dbReference>